<keyword evidence="1" id="KW-0175">Coiled coil</keyword>
<dbReference type="AlphaFoldDB" id="A0A2S9XEF2"/>
<accession>A0A2S9XEF2</accession>
<feature type="coiled-coil region" evidence="1">
    <location>
        <begin position="233"/>
        <end position="260"/>
    </location>
</feature>
<dbReference type="InterPro" id="IPR008775">
    <property type="entry name" value="Phytyl_CoA_dOase-like"/>
</dbReference>
<keyword evidence="3" id="KW-1185">Reference proteome</keyword>
<evidence type="ECO:0000313" key="2">
    <source>
        <dbReference type="EMBL" id="PRP91233.1"/>
    </source>
</evidence>
<gene>
    <name evidence="2" type="ORF">ENSA5_57080</name>
</gene>
<dbReference type="EMBL" id="PVNK01000250">
    <property type="protein sequence ID" value="PRP91233.1"/>
    <property type="molecule type" value="Genomic_DNA"/>
</dbReference>
<evidence type="ECO:0000313" key="3">
    <source>
        <dbReference type="Proteomes" id="UP000237968"/>
    </source>
</evidence>
<evidence type="ECO:0000256" key="1">
    <source>
        <dbReference type="SAM" id="Coils"/>
    </source>
</evidence>
<dbReference type="Proteomes" id="UP000237968">
    <property type="component" value="Unassembled WGS sequence"/>
</dbReference>
<sequence length="761" mass="83844">MGRREPTTRTRARPGLDRSLLWFGVAEELYLRLFSELNDSRFDSRETSEVLAQLGAPAVAFRGFAHARRHAWASARADFRAALGEQSSGDAGPSPLISWLCGAGLFVARDYDRGLTALAHAAASAGPDDEVGVATRARKIALKFATAIGWSQEAREIREAIAKFNIHGAKHLRAHSLELQRQAAIRRRAQQAVAGPPEQAAAKAYSLLYRDGPAAATTALDTLLGRHPDHPEVLGARLRLELLLDQLEAAEERAAALSDEVAPQLRAERAALALAWGDANQAMLLTQEPGDDGRLLYLRALAVRLLLNDPGESAALLEQARVAMPRSIAINLALAVARHHHDPTRFDEDLERRFDELLEWAPGLLADAAAGVRLELWSDQGPVLTREEKATILVRAHGMLTAECDVAIATYACRASDGRLSLRHVAPPSAGQPHLARLHKDDAEHISQHEAVLVWSIGVQPPRPEHPGAREAEAEAEAEAAVWTPRYLSPEQIEQFLTDGFIMLPGVFDPELARRWREDGKRRMREEPEKWIRGYDPTDKAHSFENFSADDPETWNRARVDLLGPETLVIEEFAPKAWAAICDLLGGPGRIETRTWGNYLILNLRDDDPLASLRPGPHASSWHIDDPSPATRIDRIRNGLVCIALFDKLLPRSGNTWLAPDSVGHVARELAAHPEGVDFVNNRGGHITGKCERFCDVTGEAGDILLMHPLMMHSASPNRSGRIRWMANPMVYLKQPLDPFRPVEELSPVELAIHRAISSSA</sequence>
<organism evidence="2 3">
    <name type="scientific">Enhygromyxa salina</name>
    <dbReference type="NCBI Taxonomy" id="215803"/>
    <lineage>
        <taxon>Bacteria</taxon>
        <taxon>Pseudomonadati</taxon>
        <taxon>Myxococcota</taxon>
        <taxon>Polyangia</taxon>
        <taxon>Nannocystales</taxon>
        <taxon>Nannocystaceae</taxon>
        <taxon>Enhygromyxa</taxon>
    </lineage>
</organism>
<proteinExistence type="predicted"/>
<reference evidence="2 3" key="1">
    <citation type="submission" date="2018-03" db="EMBL/GenBank/DDBJ databases">
        <title>Draft Genome Sequences of the Obligatory Marine Myxobacteria Enhygromyxa salina SWB005.</title>
        <authorList>
            <person name="Poehlein A."/>
            <person name="Moghaddam J.A."/>
            <person name="Harms H."/>
            <person name="Alanjari M."/>
            <person name="Koenig G.M."/>
            <person name="Daniel R."/>
            <person name="Schaeberle T.F."/>
        </authorList>
    </citation>
    <scope>NUCLEOTIDE SEQUENCE [LARGE SCALE GENOMIC DNA]</scope>
    <source>
        <strain evidence="2 3">SWB005</strain>
    </source>
</reference>
<dbReference type="SUPFAM" id="SSF51197">
    <property type="entry name" value="Clavaminate synthase-like"/>
    <property type="match status" value="1"/>
</dbReference>
<keyword evidence="2" id="KW-0223">Dioxygenase</keyword>
<dbReference type="GO" id="GO:0016706">
    <property type="term" value="F:2-oxoglutarate-dependent dioxygenase activity"/>
    <property type="evidence" value="ECO:0007669"/>
    <property type="project" value="UniProtKB-ARBA"/>
</dbReference>
<keyword evidence="2" id="KW-0560">Oxidoreductase</keyword>
<dbReference type="Gene3D" id="2.60.120.620">
    <property type="entry name" value="q2cbj1_9rhob like domain"/>
    <property type="match status" value="1"/>
</dbReference>
<name>A0A2S9XEF2_9BACT</name>
<comment type="caution">
    <text evidence="2">The sequence shown here is derived from an EMBL/GenBank/DDBJ whole genome shotgun (WGS) entry which is preliminary data.</text>
</comment>
<protein>
    <submittedName>
        <fullName evidence="2">Phytanoyl-CoA dioxygenase (PhyH)</fullName>
    </submittedName>
</protein>
<dbReference type="Pfam" id="PF05721">
    <property type="entry name" value="PhyH"/>
    <property type="match status" value="1"/>
</dbReference>